<sequence>MFRESVEHPAVFVLSQMQKWRVMPDQPGEVWSDQRFSVETEYGQGDMIHCIVRCRETCLQSLTQVELAMSGLW</sequence>
<reference evidence="2" key="1">
    <citation type="submission" date="2015-10" db="EMBL/GenBank/DDBJ databases">
        <authorList>
            <person name="Ju K.-S."/>
            <person name="Doroghazi J.R."/>
            <person name="Metcalf W.W."/>
        </authorList>
    </citation>
    <scope>NUCLEOTIDE SEQUENCE [LARGE SCALE GENOMIC DNA]</scope>
    <source>
        <strain evidence="2">NRRL 3151</strain>
    </source>
</reference>
<dbReference type="EMBL" id="LLZG01000228">
    <property type="protein sequence ID" value="KUL32284.1"/>
    <property type="molecule type" value="Genomic_DNA"/>
</dbReference>
<name>A0A101JSR6_9ACTN</name>
<organism evidence="1 2">
    <name type="scientific">Streptomyces regalis</name>
    <dbReference type="NCBI Taxonomy" id="68262"/>
    <lineage>
        <taxon>Bacteria</taxon>
        <taxon>Bacillati</taxon>
        <taxon>Actinomycetota</taxon>
        <taxon>Actinomycetes</taxon>
        <taxon>Kitasatosporales</taxon>
        <taxon>Streptomycetaceae</taxon>
        <taxon>Streptomyces</taxon>
    </lineage>
</organism>
<comment type="caution">
    <text evidence="1">The sequence shown here is derived from an EMBL/GenBank/DDBJ whole genome shotgun (WGS) entry which is preliminary data.</text>
</comment>
<evidence type="ECO:0000313" key="1">
    <source>
        <dbReference type="EMBL" id="KUL32284.1"/>
    </source>
</evidence>
<proteinExistence type="predicted"/>
<accession>A0A101JSR6</accession>
<evidence type="ECO:0000313" key="2">
    <source>
        <dbReference type="Proteomes" id="UP000053923"/>
    </source>
</evidence>
<keyword evidence="2" id="KW-1185">Reference proteome</keyword>
<dbReference type="Proteomes" id="UP000053923">
    <property type="component" value="Unassembled WGS sequence"/>
</dbReference>
<protein>
    <submittedName>
        <fullName evidence="1">Uncharacterized protein</fullName>
    </submittedName>
</protein>
<dbReference type="AlphaFoldDB" id="A0A101JSR6"/>
<gene>
    <name evidence="1" type="ORF">ADL12_23030</name>
</gene>